<dbReference type="Gene3D" id="3.40.50.620">
    <property type="entry name" value="HUPs"/>
    <property type="match status" value="1"/>
</dbReference>
<feature type="binding site" evidence="7">
    <location>
        <begin position="695"/>
        <end position="699"/>
    </location>
    <ligand>
        <name>FAD</name>
        <dbReference type="ChEBI" id="CHEBI:57692"/>
    </ligand>
</feature>
<dbReference type="Gene3D" id="1.25.40.20">
    <property type="entry name" value="Ankyrin repeat-containing domain"/>
    <property type="match status" value="4"/>
</dbReference>
<dbReference type="Pfam" id="PF00023">
    <property type="entry name" value="Ank"/>
    <property type="match status" value="1"/>
</dbReference>
<dbReference type="InterPro" id="IPR051165">
    <property type="entry name" value="Multifunctional_ANK_Repeat"/>
</dbReference>
<comment type="cofactor">
    <cofactor evidence="7">
        <name>FAD</name>
        <dbReference type="ChEBI" id="CHEBI:57692"/>
    </cofactor>
    <text evidence="7">Binds 1 FAD per subunit.</text>
</comment>
<dbReference type="InterPro" id="IPR002081">
    <property type="entry name" value="Cryptochrome/DNA_photolyase_1"/>
</dbReference>
<dbReference type="Pfam" id="PF12796">
    <property type="entry name" value="Ank_2"/>
    <property type="match status" value="3"/>
</dbReference>
<proteinExistence type="inferred from homology"/>
<dbReference type="EMBL" id="CAMXCT020001115">
    <property type="protein sequence ID" value="CAL1140300.1"/>
    <property type="molecule type" value="Genomic_DNA"/>
</dbReference>
<dbReference type="Gene3D" id="1.10.579.10">
    <property type="entry name" value="DNA Cyclobutane Dipyrimidine Photolyase, subunit A, domain 3"/>
    <property type="match status" value="1"/>
</dbReference>
<evidence type="ECO:0000256" key="3">
    <source>
        <dbReference type="ARBA" id="ARBA00022737"/>
    </source>
</evidence>
<feature type="binding site" evidence="7">
    <location>
        <position position="730"/>
    </location>
    <ligand>
        <name>FAD</name>
        <dbReference type="ChEBI" id="CHEBI:57692"/>
    </ligand>
</feature>
<protein>
    <submittedName>
        <fullName evidence="13">Cryptochrome DASH</fullName>
    </submittedName>
</protein>
<dbReference type="SUPFAM" id="SSF48403">
    <property type="entry name" value="Ankyrin repeat"/>
    <property type="match status" value="2"/>
</dbReference>
<evidence type="ECO:0000256" key="9">
    <source>
        <dbReference type="PROSITE-ProRule" id="PRU00023"/>
    </source>
</evidence>
<feature type="site" description="Electron transfer via tryptophanyl radical" evidence="8">
    <location>
        <position position="840"/>
    </location>
</feature>
<comment type="similarity">
    <text evidence="1">Belongs to the DNA photolyase class-1 family.</text>
</comment>
<dbReference type="Pfam" id="PF13637">
    <property type="entry name" value="Ank_4"/>
    <property type="match status" value="1"/>
</dbReference>
<dbReference type="InterPro" id="IPR006050">
    <property type="entry name" value="DNA_photolyase_N"/>
</dbReference>
<feature type="repeat" description="ANK" evidence="9">
    <location>
        <begin position="1397"/>
        <end position="1429"/>
    </location>
</feature>
<evidence type="ECO:0000256" key="4">
    <source>
        <dbReference type="ARBA" id="ARBA00022827"/>
    </source>
</evidence>
<keyword evidence="6 9" id="KW-0040">ANK repeat</keyword>
<dbReference type="Pfam" id="PF00875">
    <property type="entry name" value="DNA_photolyase"/>
    <property type="match status" value="1"/>
</dbReference>
<evidence type="ECO:0000256" key="6">
    <source>
        <dbReference type="ARBA" id="ARBA00023043"/>
    </source>
</evidence>
<dbReference type="InterPro" id="IPR036770">
    <property type="entry name" value="Ankyrin_rpt-contain_sf"/>
</dbReference>
<gene>
    <name evidence="11" type="ORF">C1SCF055_LOCUS14238</name>
</gene>
<feature type="binding site" evidence="7">
    <location>
        <begin position="830"/>
        <end position="832"/>
    </location>
    <ligand>
        <name>FAD</name>
        <dbReference type="ChEBI" id="CHEBI:57692"/>
    </ligand>
</feature>
<evidence type="ECO:0000256" key="8">
    <source>
        <dbReference type="PIRSR" id="PIRSR602081-2"/>
    </source>
</evidence>
<evidence type="ECO:0000256" key="1">
    <source>
        <dbReference type="ARBA" id="ARBA00005862"/>
    </source>
</evidence>
<dbReference type="EMBL" id="CAMXCT030001115">
    <property type="protein sequence ID" value="CAL4774237.1"/>
    <property type="molecule type" value="Genomic_DNA"/>
</dbReference>
<dbReference type="EMBL" id="CAMXCT010001115">
    <property type="protein sequence ID" value="CAI3986925.1"/>
    <property type="molecule type" value="Genomic_DNA"/>
</dbReference>
<dbReference type="Gene3D" id="3.40.50.300">
    <property type="entry name" value="P-loop containing nucleotide triphosphate hydrolases"/>
    <property type="match status" value="1"/>
</dbReference>
<keyword evidence="5" id="KW-0157">Chromophore</keyword>
<dbReference type="PROSITE" id="PS50088">
    <property type="entry name" value="ANK_REPEAT"/>
    <property type="match status" value="8"/>
</dbReference>
<evidence type="ECO:0000259" key="10">
    <source>
        <dbReference type="PROSITE" id="PS51645"/>
    </source>
</evidence>
<dbReference type="PROSITE" id="PS51645">
    <property type="entry name" value="PHR_CRY_ALPHA_BETA"/>
    <property type="match status" value="1"/>
</dbReference>
<evidence type="ECO:0000256" key="5">
    <source>
        <dbReference type="ARBA" id="ARBA00022991"/>
    </source>
</evidence>
<dbReference type="InterPro" id="IPR036134">
    <property type="entry name" value="Crypto/Photolyase_FAD-like_sf"/>
</dbReference>
<dbReference type="InterPro" id="IPR027417">
    <property type="entry name" value="P-loop_NTPase"/>
</dbReference>
<dbReference type="InterPro" id="IPR036155">
    <property type="entry name" value="Crypto/Photolyase_N_sf"/>
</dbReference>
<evidence type="ECO:0000256" key="7">
    <source>
        <dbReference type="PIRSR" id="PIRSR602081-1"/>
    </source>
</evidence>
<dbReference type="SUPFAM" id="SSF52425">
    <property type="entry name" value="Cryptochrome/photolyase, N-terminal domain"/>
    <property type="match status" value="1"/>
</dbReference>
<dbReference type="InterPro" id="IPR014729">
    <property type="entry name" value="Rossmann-like_a/b/a_fold"/>
</dbReference>
<feature type="site" description="Electron transfer via tryptophanyl radical" evidence="8">
    <location>
        <position position="764"/>
    </location>
</feature>
<feature type="binding site" evidence="7">
    <location>
        <position position="683"/>
    </location>
    <ligand>
        <name>FAD</name>
        <dbReference type="ChEBI" id="CHEBI:57692"/>
    </ligand>
</feature>
<evidence type="ECO:0000256" key="2">
    <source>
        <dbReference type="ARBA" id="ARBA00022630"/>
    </source>
</evidence>
<feature type="domain" description="Photolyase/cryptochrome alpha/beta" evidence="10">
    <location>
        <begin position="450"/>
        <end position="588"/>
    </location>
</feature>
<dbReference type="PROSITE" id="PS50297">
    <property type="entry name" value="ANK_REP_REGION"/>
    <property type="match status" value="7"/>
</dbReference>
<dbReference type="PANTHER" id="PTHR24123:SF33">
    <property type="entry name" value="PROTEIN HOS4"/>
    <property type="match status" value="1"/>
</dbReference>
<dbReference type="SUPFAM" id="SSF52540">
    <property type="entry name" value="P-loop containing nucleoside triphosphate hydrolases"/>
    <property type="match status" value="1"/>
</dbReference>
<comment type="caution">
    <text evidence="11">The sequence shown here is derived from an EMBL/GenBank/DDBJ whole genome shotgun (WGS) entry which is preliminary data.</text>
</comment>
<feature type="repeat" description="ANK" evidence="9">
    <location>
        <begin position="1464"/>
        <end position="1496"/>
    </location>
</feature>
<dbReference type="PANTHER" id="PTHR24123">
    <property type="entry name" value="ANKYRIN REPEAT-CONTAINING"/>
    <property type="match status" value="1"/>
</dbReference>
<dbReference type="GO" id="GO:0006950">
    <property type="term" value="P:response to stress"/>
    <property type="evidence" value="ECO:0007669"/>
    <property type="project" value="UniProtKB-ARBA"/>
</dbReference>
<reference evidence="12" key="2">
    <citation type="submission" date="2024-04" db="EMBL/GenBank/DDBJ databases">
        <authorList>
            <person name="Chen Y."/>
            <person name="Shah S."/>
            <person name="Dougan E. K."/>
            <person name="Thang M."/>
            <person name="Chan C."/>
        </authorList>
    </citation>
    <scope>NUCLEOTIDE SEQUENCE [LARGE SCALE GENOMIC DNA]</scope>
</reference>
<dbReference type="InterPro" id="IPR018394">
    <property type="entry name" value="DNA_photolyase_1_CS_C"/>
</dbReference>
<dbReference type="Gene3D" id="1.25.40.80">
    <property type="match status" value="1"/>
</dbReference>
<accession>A0A9P1C8A4</accession>
<dbReference type="Proteomes" id="UP001152797">
    <property type="component" value="Unassembled WGS sequence"/>
</dbReference>
<feature type="repeat" description="ANK" evidence="9">
    <location>
        <begin position="1364"/>
        <end position="1396"/>
    </location>
</feature>
<evidence type="ECO:0000313" key="14">
    <source>
        <dbReference type="Proteomes" id="UP001152797"/>
    </source>
</evidence>
<feature type="repeat" description="ANK" evidence="9">
    <location>
        <begin position="1430"/>
        <end position="1462"/>
    </location>
</feature>
<evidence type="ECO:0000313" key="11">
    <source>
        <dbReference type="EMBL" id="CAI3986925.1"/>
    </source>
</evidence>
<keyword evidence="4 7" id="KW-0274">FAD</keyword>
<reference evidence="11" key="1">
    <citation type="submission" date="2022-10" db="EMBL/GenBank/DDBJ databases">
        <authorList>
            <person name="Chen Y."/>
            <person name="Dougan E. K."/>
            <person name="Chan C."/>
            <person name="Rhodes N."/>
            <person name="Thang M."/>
        </authorList>
    </citation>
    <scope>NUCLEOTIDE SEQUENCE</scope>
</reference>
<name>A0A9P1C8A4_9DINO</name>
<dbReference type="Pfam" id="PF03441">
    <property type="entry name" value="FAD_binding_7"/>
    <property type="match status" value="1"/>
</dbReference>
<dbReference type="SUPFAM" id="SSF48173">
    <property type="entry name" value="Cryptochrome/photolyase FAD-binding domain"/>
    <property type="match status" value="1"/>
</dbReference>
<evidence type="ECO:0000313" key="12">
    <source>
        <dbReference type="EMBL" id="CAL1140300.1"/>
    </source>
</evidence>
<dbReference type="GO" id="GO:0006139">
    <property type="term" value="P:nucleobase-containing compound metabolic process"/>
    <property type="evidence" value="ECO:0007669"/>
    <property type="project" value="UniProtKB-ARBA"/>
</dbReference>
<dbReference type="SMART" id="SM00248">
    <property type="entry name" value="ANK"/>
    <property type="match status" value="13"/>
</dbReference>
<sequence length="1600" mass="178300">MWPVWFSDARLALWLLLILCLARTRFAVPLPLVLFHFAICVAAVSCSVAFYIHTTRTVFNRRPPWAFMPFWSHFMMTRPLEVLWRFLTVPFRVHPDFLILGEVRTGTTSAAAYLRALGCVGAFSPWIHPLASDKESFYFAGHYWGMVHPGAYRMSFPLKISMWWREFWYKERPLVFDACASHLSAPWAAPLMWNACPKAALMVIVRPPELQHKSWWRLESNAIAWGTGMGMGEDFLMEGYPPKTLPDAVAWSRTEKVKELYRQGEEAVHQVMKSGEGCWAAFTSHRLAEELLPFPGGQLSAFDRMGNYAQNIQRYLRFWKRDRLVIVQTEDLHECRIVSVIQRLAEILPELKEMQVEQQRHQRHRLQLLLGENEGSRRMVGAAIMQEGLQVFPKFQVTCTSGSVPRLQPSVDCMAIMRNRWARTSPGLQGSRWEGYRVSDQETGDGPVASSVILWLRNELRLHDNPLLQQGLERVAQGAQSLQLVVCLDPAEYSSRTSFGSPKVGELRKRFLQESLLDLQKSVAARGSRLLVRCQAPEELLPSLARENSVVLVTGQVCSEERAAERRVSKALQQVPGARLEVVPAAGITDLVGPPELARVGVPSAASFPVNFQHFFQPLRPYLLEICDEGLSEAPSRLPPPLVEDLENDMQLTEAQSSTDIRGGETAGWQRMNVWLDAGLHSYKHTFRRLKGDYSSRLSPHLAYGCISPRRLVKEALLRSTRPSPHVDHFVYEMCWRDFFRHTSALWGNQIFRVEGPGGGSGQWRRDPVAERRWKEGSTGVPLVDAAMRELLATGYMGNLARQFVAAFLIEDLQIDWRVGADWFEATLVDYDVHSNWGQWARSAGVVPTTDAKRNRVGGTRYYDLALQHWLPELKEVTDEELFAPWMAGKALPGYATPLVSSKLKHYFESVGTRMRPVPMRQCQTSIFAENWAELMCRRRNTLQAEKVLRSSPTEDVVSPCGQAPLAYTFATSKLNGSMPAAVEPSAEELAEIAEHYGEDFAGLLKQRICEVKGVPSHRQKLLLPGKSELTEGCSWKSLGNPLEVSMEIQPDDHAEELVYACEHKREKDVQRLLREGRNPNAKGKGQQRPLDVAIRSRHLGIVRALLEGKAHLTPDALHLTADHQSAEVLRVLIAARAPLDSLRKGDSPFDGMTALQQACIHGSTEVVQLLLSARANVKAQSTGGETALHLATNYDIAMALFNAKADAGILDKSGAKALYRAAENGLDSVTRAFFDAGVIPKEDWESTNKLMRIVHAQPPCSCEDKKLRFAVWEVGHAIDEYIAEGANPNQANIFGFTPLHLAAWRNNLEGVRGLLRCKAHPDPTASDEEAVTPMHLAAENSGVDVVLHLVEASADINRKCGMNQQSALHAASLLGDVDMVRGLILSSAALDECDADGETPLHLAAFAGQSKTAQLLLVANASVGQHDGSGNTPFHLAASNGHMGVVKSFLMAFAPLDQQDHSDGNLTLHLAARAGHLEVVRSLVEAMASVHAQNKSGNSPLHLASAYARVEVMHFLLQARAHVNCPNFRGETPFNLALQDGLNEVAQILREAGDTCAEYARPRGRNFALHAAKEGLCKRNAIWCILGWAKRNYLQQNHM</sequence>
<dbReference type="PRINTS" id="PR00147">
    <property type="entry name" value="DNAPHOTLYASE"/>
</dbReference>
<keyword evidence="3" id="KW-0677">Repeat</keyword>
<dbReference type="PROSITE" id="PS00394">
    <property type="entry name" value="DNA_PHOTOLYASES_1_1"/>
    <property type="match status" value="1"/>
</dbReference>
<feature type="repeat" description="ANK" evidence="9">
    <location>
        <begin position="1151"/>
        <end position="1183"/>
    </location>
</feature>
<feature type="site" description="Electron transfer via tryptophanyl radical" evidence="8">
    <location>
        <position position="817"/>
    </location>
</feature>
<feature type="binding site" evidence="7">
    <location>
        <begin position="733"/>
        <end position="740"/>
    </location>
    <ligand>
        <name>FAD</name>
        <dbReference type="ChEBI" id="CHEBI:57692"/>
    </ligand>
</feature>
<dbReference type="InterPro" id="IPR005101">
    <property type="entry name" value="Cryptochr/Photolyase_FAD-bd"/>
</dbReference>
<feature type="repeat" description="ANK" evidence="9">
    <location>
        <begin position="1330"/>
        <end position="1362"/>
    </location>
</feature>
<organism evidence="11">
    <name type="scientific">Cladocopium goreaui</name>
    <dbReference type="NCBI Taxonomy" id="2562237"/>
    <lineage>
        <taxon>Eukaryota</taxon>
        <taxon>Sar</taxon>
        <taxon>Alveolata</taxon>
        <taxon>Dinophyceae</taxon>
        <taxon>Suessiales</taxon>
        <taxon>Symbiodiniaceae</taxon>
        <taxon>Cladocopium</taxon>
    </lineage>
</organism>
<evidence type="ECO:0000313" key="13">
    <source>
        <dbReference type="EMBL" id="CAL4774237.1"/>
    </source>
</evidence>
<dbReference type="InterPro" id="IPR002110">
    <property type="entry name" value="Ankyrin_rpt"/>
</dbReference>
<keyword evidence="14" id="KW-1185">Reference proteome</keyword>
<dbReference type="OrthoDB" id="309753at2759"/>
<feature type="repeat" description="ANK" evidence="9">
    <location>
        <begin position="1295"/>
        <end position="1327"/>
    </location>
</feature>
<keyword evidence="2 7" id="KW-0285">Flavoprotein</keyword>
<feature type="repeat" description="ANK" evidence="9">
    <location>
        <begin position="1497"/>
        <end position="1529"/>
    </location>
</feature>